<proteinExistence type="predicted"/>
<evidence type="ECO:0000313" key="3">
    <source>
        <dbReference type="EMBL" id="MVM35512.1"/>
    </source>
</evidence>
<dbReference type="CDD" id="cd03801">
    <property type="entry name" value="GT4_PimA-like"/>
    <property type="match status" value="1"/>
</dbReference>
<dbReference type="PANTHER" id="PTHR45947">
    <property type="entry name" value="SULFOQUINOVOSYL TRANSFERASE SQD2"/>
    <property type="match status" value="1"/>
</dbReference>
<dbReference type="InterPro" id="IPR001296">
    <property type="entry name" value="Glyco_trans_1"/>
</dbReference>
<evidence type="ECO:0000259" key="2">
    <source>
        <dbReference type="Pfam" id="PF13439"/>
    </source>
</evidence>
<keyword evidence="3" id="KW-0808">Transferase</keyword>
<dbReference type="GO" id="GO:0016757">
    <property type="term" value="F:glycosyltransferase activity"/>
    <property type="evidence" value="ECO:0007669"/>
    <property type="project" value="InterPro"/>
</dbReference>
<keyword evidence="4" id="KW-1185">Reference proteome</keyword>
<dbReference type="Pfam" id="PF00534">
    <property type="entry name" value="Glycos_transf_1"/>
    <property type="match status" value="1"/>
</dbReference>
<dbReference type="InterPro" id="IPR028098">
    <property type="entry name" value="Glyco_trans_4-like_N"/>
</dbReference>
<dbReference type="Proteomes" id="UP000436006">
    <property type="component" value="Unassembled WGS sequence"/>
</dbReference>
<dbReference type="EMBL" id="WPIN01000023">
    <property type="protein sequence ID" value="MVM35512.1"/>
    <property type="molecule type" value="Genomic_DNA"/>
</dbReference>
<dbReference type="Gene3D" id="3.40.50.2000">
    <property type="entry name" value="Glycogen Phosphorylase B"/>
    <property type="match status" value="2"/>
</dbReference>
<dbReference type="AlphaFoldDB" id="A0A7K1SNX6"/>
<name>A0A7K1SNX6_9BACT</name>
<sequence>MNVLIATYLVPSSPSGVVTYYQTLASDLTAAGVDIHIVDASHTPTSWRKFLGVLKRIMRAMGGAPSVIYDEFAYFTGIYLAARKLRGSTFDLIHAQDARSGVAAYLALGNRVPIILTCHFNDDPVRELVQKFTLKPVFTRRLTSWYTYLFSYIHTYVFVSNYAYTQSKHLLPSGINKSIIPNTVRLTSSPQPDCPNTIDRQKLIISNVGYIDERKNQKLLLQLGHELRSQGISNFHLWLIGDGPKLDNYKLLATELGLNDHVTFFGRQASPWLLVAQSDLYIHTALNDNCPYSIIEAFAVRTPVLALPIGGIPEMLPKGFGELNGATICELASEVSQYFNPTLRQQLINAQATNYALVFNHSANFTKLLSVYRQTVEVSSPVPDYSSFEF</sequence>
<feature type="domain" description="Glycosyltransferase subfamily 4-like N-terminal" evidence="2">
    <location>
        <begin position="15"/>
        <end position="185"/>
    </location>
</feature>
<dbReference type="Pfam" id="PF13439">
    <property type="entry name" value="Glyco_transf_4"/>
    <property type="match status" value="1"/>
</dbReference>
<reference evidence="3 4" key="1">
    <citation type="submission" date="2019-12" db="EMBL/GenBank/DDBJ databases">
        <title>Spirosoma sp. HMF4905 genome sequencing and assembly.</title>
        <authorList>
            <person name="Kang H."/>
            <person name="Cha I."/>
            <person name="Kim H."/>
            <person name="Joh K."/>
        </authorList>
    </citation>
    <scope>NUCLEOTIDE SEQUENCE [LARGE SCALE GENOMIC DNA]</scope>
    <source>
        <strain evidence="3 4">HMF4905</strain>
    </source>
</reference>
<comment type="caution">
    <text evidence="3">The sequence shown here is derived from an EMBL/GenBank/DDBJ whole genome shotgun (WGS) entry which is preliminary data.</text>
</comment>
<dbReference type="PANTHER" id="PTHR45947:SF15">
    <property type="entry name" value="TEICHURONIC ACID BIOSYNTHESIS GLYCOSYLTRANSFERASE TUAC-RELATED"/>
    <property type="match status" value="1"/>
</dbReference>
<gene>
    <name evidence="3" type="ORF">GO755_36160</name>
</gene>
<dbReference type="RefSeq" id="WP_157590310.1">
    <property type="nucleotide sequence ID" value="NZ_WPIN01000023.1"/>
</dbReference>
<protein>
    <submittedName>
        <fullName evidence="3">Glycosyltransferase</fullName>
    </submittedName>
</protein>
<accession>A0A7K1SNX6</accession>
<evidence type="ECO:0000313" key="4">
    <source>
        <dbReference type="Proteomes" id="UP000436006"/>
    </source>
</evidence>
<organism evidence="3 4">
    <name type="scientific">Spirosoma arboris</name>
    <dbReference type="NCBI Taxonomy" id="2682092"/>
    <lineage>
        <taxon>Bacteria</taxon>
        <taxon>Pseudomonadati</taxon>
        <taxon>Bacteroidota</taxon>
        <taxon>Cytophagia</taxon>
        <taxon>Cytophagales</taxon>
        <taxon>Cytophagaceae</taxon>
        <taxon>Spirosoma</taxon>
    </lineage>
</organism>
<dbReference type="SUPFAM" id="SSF53756">
    <property type="entry name" value="UDP-Glycosyltransferase/glycogen phosphorylase"/>
    <property type="match status" value="1"/>
</dbReference>
<evidence type="ECO:0000259" key="1">
    <source>
        <dbReference type="Pfam" id="PF00534"/>
    </source>
</evidence>
<feature type="domain" description="Glycosyl transferase family 1" evidence="1">
    <location>
        <begin position="197"/>
        <end position="320"/>
    </location>
</feature>
<dbReference type="InterPro" id="IPR050194">
    <property type="entry name" value="Glycosyltransferase_grp1"/>
</dbReference>